<evidence type="ECO:0000313" key="5">
    <source>
        <dbReference type="EMBL" id="RSM45817.1"/>
    </source>
</evidence>
<dbReference type="InterPro" id="IPR016032">
    <property type="entry name" value="Sig_transdc_resp-reg_C-effctor"/>
</dbReference>
<dbReference type="InterPro" id="IPR027417">
    <property type="entry name" value="P-loop_NTPase"/>
</dbReference>
<dbReference type="GO" id="GO:0000160">
    <property type="term" value="P:phosphorelay signal transduction system"/>
    <property type="evidence" value="ECO:0007669"/>
    <property type="project" value="InterPro"/>
</dbReference>
<evidence type="ECO:0000259" key="4">
    <source>
        <dbReference type="PROSITE" id="PS51755"/>
    </source>
</evidence>
<dbReference type="EMBL" id="QHHU01000015">
    <property type="protein sequence ID" value="RSM45817.1"/>
    <property type="molecule type" value="Genomic_DNA"/>
</dbReference>
<dbReference type="InterPro" id="IPR001867">
    <property type="entry name" value="OmpR/PhoB-type_DNA-bd"/>
</dbReference>
<sequence>MSGIRFATDASVAVPGPLPCPPAGCRSKTGLPVRGENVDTSELRFGILGPLEVTRGGAPVPVNGPKLRIVLATLLLRANATVTLDRLVEDLWGAEQPPTARKSAQLYAQRLRRALGEAVIETRPDGYLLRVAPERLDLLRFRELVARAREAGPETERTLLAEALACRRGAPLADIPSEALQRDEAVPLAEELLRARERWLEVSLELGRHREIVGELGTLTRENPWQESFWALYILALHRCGRQADALETYRDVHRMFADELGVEPGPRLRAAHRAILTAQEEPPVAEPLPAVCQLPADLTGFSGRTSDLAKLDALLGDPPGHRTLVIAGPGGIGKTALAVHWAHRMAARFPDGQLFVDLRGYASTSPISKTQALTLCLRALGVSALRVPVTLDEQVVLYRTLLAGRRVLVVLDNAADAGQVRPLLPQNPGCAALVTSRGDLRGLTVLNDARILALDVLTTSDTRTLLTDLLGADLVGAEPQAVDRLAGLCGHLPLALRIAAANLVGGKHPSIGDYVAALRADPLAELAIEGDPDVAVRATFQLSYQALDAPARRVFRLLGRIPGPDFGLAAAAALAGPDTRRCLDRLVAASLLTRRSATRFQFHDLLREYAADRARADEAPGDLAAADARLYEYYLDTAAAATRRLYPLFRRILTTSEPRASFEDDGPAMRWLDEERPNLVAAVERAAQAPGLRDYSTLLADTLRGYFAGRGLAADGLAAANAALGAAREADDRRAEVAVLVLRGTIAYYLSDYGSAIARYEEALESGGPGMDPVAESEARHGLGRVYSQLGRPRDGMRHHERALAIARQIGDLDSEAREINYVGVSLLSLGQVEQAIACHTKAVEVSERAGNRYVRLVALNGLGLAHWTAGRMRESAQCHEESVALCEQWGLRHWFITSLVCLAETCCDLGRYSDAEKHARQALEKGRELGERRQEAGALEILATVARRRGRYAESIERYSVALELARKIHFRYGEASILIGLAAAHRALGRPSDAVEHTELALARMNETGMRVLECAALTELAAAQRELGDHPAAARHIDRALKIARENGQRLNEARALRVLGSCGDPALLAAAQEIFTELGVPEAAEPVQA</sequence>
<evidence type="ECO:0000256" key="2">
    <source>
        <dbReference type="ARBA" id="ARBA00023125"/>
    </source>
</evidence>
<dbReference type="PRINTS" id="PR00364">
    <property type="entry name" value="DISEASERSIST"/>
</dbReference>
<dbReference type="AlphaFoldDB" id="A0A428WRT9"/>
<accession>A0A428WRT9</accession>
<dbReference type="SUPFAM" id="SSF48452">
    <property type="entry name" value="TPR-like"/>
    <property type="match status" value="3"/>
</dbReference>
<protein>
    <recommendedName>
        <fullName evidence="4">OmpR/PhoB-type domain-containing protein</fullName>
    </recommendedName>
</protein>
<gene>
    <name evidence="5" type="ORF">DMA12_13185</name>
</gene>
<reference evidence="5 6" key="1">
    <citation type="submission" date="2018-05" db="EMBL/GenBank/DDBJ databases">
        <title>Evolution of GPA BGCs.</title>
        <authorList>
            <person name="Waglechner N."/>
            <person name="Wright G.D."/>
        </authorList>
    </citation>
    <scope>NUCLEOTIDE SEQUENCE [LARGE SCALE GENOMIC DNA]</scope>
    <source>
        <strain evidence="5 6">DSM 5908</strain>
    </source>
</reference>
<dbReference type="InterPro" id="IPR019734">
    <property type="entry name" value="TPR_rpt"/>
</dbReference>
<dbReference type="InterPro" id="IPR005158">
    <property type="entry name" value="BTAD"/>
</dbReference>
<dbReference type="PANTHER" id="PTHR47691:SF3">
    <property type="entry name" value="HTH-TYPE TRANSCRIPTIONAL REGULATOR RV0890C-RELATED"/>
    <property type="match status" value="1"/>
</dbReference>
<comment type="similarity">
    <text evidence="1">Belongs to the AfsR/DnrI/RedD regulatory family.</text>
</comment>
<feature type="domain" description="OmpR/PhoB-type" evidence="4">
    <location>
        <begin position="35"/>
        <end position="131"/>
    </location>
</feature>
<name>A0A428WRT9_AMYBA</name>
<dbReference type="GO" id="GO:0006355">
    <property type="term" value="P:regulation of DNA-templated transcription"/>
    <property type="evidence" value="ECO:0007669"/>
    <property type="project" value="InterPro"/>
</dbReference>
<dbReference type="SUPFAM" id="SSF52540">
    <property type="entry name" value="P-loop containing nucleoside triphosphate hydrolases"/>
    <property type="match status" value="1"/>
</dbReference>
<dbReference type="Proteomes" id="UP000286716">
    <property type="component" value="Unassembled WGS sequence"/>
</dbReference>
<comment type="caution">
    <text evidence="5">The sequence shown here is derived from an EMBL/GenBank/DDBJ whole genome shotgun (WGS) entry which is preliminary data.</text>
</comment>
<dbReference type="Gene3D" id="1.10.10.10">
    <property type="entry name" value="Winged helix-like DNA-binding domain superfamily/Winged helix DNA-binding domain"/>
    <property type="match status" value="1"/>
</dbReference>
<dbReference type="CDD" id="cd15831">
    <property type="entry name" value="BTAD"/>
    <property type="match status" value="1"/>
</dbReference>
<keyword evidence="2 3" id="KW-0238">DNA-binding</keyword>
<dbReference type="InterPro" id="IPR011990">
    <property type="entry name" value="TPR-like_helical_dom_sf"/>
</dbReference>
<feature type="DNA-binding region" description="OmpR/PhoB-type" evidence="3">
    <location>
        <begin position="35"/>
        <end position="131"/>
    </location>
</feature>
<evidence type="ECO:0000256" key="1">
    <source>
        <dbReference type="ARBA" id="ARBA00005820"/>
    </source>
</evidence>
<dbReference type="SMART" id="SM01043">
    <property type="entry name" value="BTAD"/>
    <property type="match status" value="1"/>
</dbReference>
<dbReference type="SMART" id="SM00862">
    <property type="entry name" value="Trans_reg_C"/>
    <property type="match status" value="1"/>
</dbReference>
<keyword evidence="6" id="KW-1185">Reference proteome</keyword>
<dbReference type="InterPro" id="IPR036388">
    <property type="entry name" value="WH-like_DNA-bd_sf"/>
</dbReference>
<dbReference type="Gene3D" id="1.25.40.10">
    <property type="entry name" value="Tetratricopeptide repeat domain"/>
    <property type="match status" value="3"/>
</dbReference>
<dbReference type="OrthoDB" id="581105at2"/>
<organism evidence="5 6">
    <name type="scientific">Amycolatopsis balhimycina DSM 5908</name>
    <dbReference type="NCBI Taxonomy" id="1081091"/>
    <lineage>
        <taxon>Bacteria</taxon>
        <taxon>Bacillati</taxon>
        <taxon>Actinomycetota</taxon>
        <taxon>Actinomycetes</taxon>
        <taxon>Pseudonocardiales</taxon>
        <taxon>Pseudonocardiaceae</taxon>
        <taxon>Amycolatopsis</taxon>
    </lineage>
</organism>
<dbReference type="Pfam" id="PF03704">
    <property type="entry name" value="BTAD"/>
    <property type="match status" value="1"/>
</dbReference>
<dbReference type="Pfam" id="PF13374">
    <property type="entry name" value="TPR_10"/>
    <property type="match status" value="1"/>
</dbReference>
<dbReference type="PROSITE" id="PS51755">
    <property type="entry name" value="OMPR_PHOB"/>
    <property type="match status" value="1"/>
</dbReference>
<dbReference type="GO" id="GO:0003677">
    <property type="term" value="F:DNA binding"/>
    <property type="evidence" value="ECO:0007669"/>
    <property type="project" value="UniProtKB-UniRule"/>
</dbReference>
<evidence type="ECO:0000256" key="3">
    <source>
        <dbReference type="PROSITE-ProRule" id="PRU01091"/>
    </source>
</evidence>
<dbReference type="SUPFAM" id="SSF46894">
    <property type="entry name" value="C-terminal effector domain of the bipartite response regulators"/>
    <property type="match status" value="1"/>
</dbReference>
<dbReference type="Pfam" id="PF13424">
    <property type="entry name" value="TPR_12"/>
    <property type="match status" value="2"/>
</dbReference>
<dbReference type="Gene3D" id="3.40.50.300">
    <property type="entry name" value="P-loop containing nucleotide triphosphate hydrolases"/>
    <property type="match status" value="1"/>
</dbReference>
<evidence type="ECO:0000313" key="6">
    <source>
        <dbReference type="Proteomes" id="UP000286716"/>
    </source>
</evidence>
<dbReference type="PANTHER" id="PTHR47691">
    <property type="entry name" value="REGULATOR-RELATED"/>
    <property type="match status" value="1"/>
</dbReference>
<dbReference type="SMART" id="SM00028">
    <property type="entry name" value="TPR"/>
    <property type="match status" value="8"/>
</dbReference>
<proteinExistence type="inferred from homology"/>